<dbReference type="EMBL" id="CP006868">
    <property type="protein sequence ID" value="UXD21352.1"/>
    <property type="molecule type" value="Genomic_DNA"/>
</dbReference>
<organism evidence="6 7">
    <name type="scientific">Ignicoccus pacificus DSM 13166</name>
    <dbReference type="NCBI Taxonomy" id="940294"/>
    <lineage>
        <taxon>Archaea</taxon>
        <taxon>Thermoproteota</taxon>
        <taxon>Thermoprotei</taxon>
        <taxon>Desulfurococcales</taxon>
        <taxon>Desulfurococcaceae</taxon>
        <taxon>Ignicoccus</taxon>
    </lineage>
</organism>
<keyword evidence="4" id="KW-0546">Nucleotide metabolism</keyword>
<dbReference type="SUPFAM" id="SSF51283">
    <property type="entry name" value="dUTPase-like"/>
    <property type="match status" value="1"/>
</dbReference>
<keyword evidence="3" id="KW-0378">Hydrolase</keyword>
<dbReference type="InterPro" id="IPR033704">
    <property type="entry name" value="dUTPase_trimeric"/>
</dbReference>
<dbReference type="InterPro" id="IPR029054">
    <property type="entry name" value="dUTPase-like"/>
</dbReference>
<dbReference type="PANTHER" id="PTHR11241">
    <property type="entry name" value="DEOXYURIDINE 5'-TRIPHOSPHATE NUCLEOTIDOHYDROLASE"/>
    <property type="match status" value="1"/>
</dbReference>
<gene>
    <name evidence="6" type="ORF">IPA_03290</name>
</gene>
<dbReference type="GO" id="GO:0006226">
    <property type="term" value="P:dUMP biosynthetic process"/>
    <property type="evidence" value="ECO:0007669"/>
    <property type="project" value="InterPro"/>
</dbReference>
<evidence type="ECO:0000259" key="5">
    <source>
        <dbReference type="Pfam" id="PF00692"/>
    </source>
</evidence>
<protein>
    <recommendedName>
        <fullName evidence="2">dUTP diphosphatase</fullName>
        <ecNumber evidence="2">3.6.1.23</ecNumber>
    </recommendedName>
</protein>
<evidence type="ECO:0000313" key="6">
    <source>
        <dbReference type="EMBL" id="UXD21352.1"/>
    </source>
</evidence>
<evidence type="ECO:0000313" key="7">
    <source>
        <dbReference type="Proteomes" id="UP001063698"/>
    </source>
</evidence>
<evidence type="ECO:0000256" key="1">
    <source>
        <dbReference type="ARBA" id="ARBA00006581"/>
    </source>
</evidence>
<dbReference type="KEGG" id="ipc:IPA_03290"/>
<dbReference type="NCBIfam" id="TIGR00576">
    <property type="entry name" value="dut"/>
    <property type="match status" value="1"/>
</dbReference>
<dbReference type="Proteomes" id="UP001063698">
    <property type="component" value="Chromosome"/>
</dbReference>
<dbReference type="NCBIfam" id="NF001862">
    <property type="entry name" value="PRK00601.1"/>
    <property type="match status" value="1"/>
</dbReference>
<dbReference type="InterPro" id="IPR036157">
    <property type="entry name" value="dUTPase-like_sf"/>
</dbReference>
<dbReference type="GO" id="GO:0004170">
    <property type="term" value="F:dUTP diphosphatase activity"/>
    <property type="evidence" value="ECO:0007669"/>
    <property type="project" value="UniProtKB-EC"/>
</dbReference>
<proteinExistence type="inferred from homology"/>
<dbReference type="CDD" id="cd07557">
    <property type="entry name" value="trimeric_dUTPase"/>
    <property type="match status" value="1"/>
</dbReference>
<dbReference type="AlphaFoldDB" id="A0A977K998"/>
<dbReference type="PANTHER" id="PTHR11241:SF0">
    <property type="entry name" value="DEOXYURIDINE 5'-TRIPHOSPHATE NUCLEOTIDOHYDROLASE"/>
    <property type="match status" value="1"/>
</dbReference>
<dbReference type="Gene3D" id="2.70.40.10">
    <property type="match status" value="1"/>
</dbReference>
<comment type="similarity">
    <text evidence="1">Belongs to the dUTPase family.</text>
</comment>
<dbReference type="GO" id="GO:0000287">
    <property type="term" value="F:magnesium ion binding"/>
    <property type="evidence" value="ECO:0007669"/>
    <property type="project" value="InterPro"/>
</dbReference>
<sequence length="131" mass="14115">MKEAILPTRANPWDAGLDLYALEDTTIKPNEVKAVRTGIAVAIPRGFVGLVKDRSSKALKGLHCLAGVIDSGYRGELKVVMTNVTDKEIEIKRGERIAQLVIVPVAYFDPVEVEELPPNDGRRGGFGSTGG</sequence>
<keyword evidence="7" id="KW-1185">Reference proteome</keyword>
<accession>A0A977K998</accession>
<reference evidence="6" key="1">
    <citation type="submission" date="2013-11" db="EMBL/GenBank/DDBJ databases">
        <title>Comparative genomics of Ignicoccus.</title>
        <authorList>
            <person name="Podar M."/>
        </authorList>
    </citation>
    <scope>NUCLEOTIDE SEQUENCE</scope>
    <source>
        <strain evidence="6">DSM 13166</strain>
    </source>
</reference>
<dbReference type="GO" id="GO:0046081">
    <property type="term" value="P:dUTP catabolic process"/>
    <property type="evidence" value="ECO:0007669"/>
    <property type="project" value="InterPro"/>
</dbReference>
<dbReference type="EC" id="3.6.1.23" evidence="2"/>
<feature type="domain" description="dUTPase-like" evidence="5">
    <location>
        <begin position="3"/>
        <end position="130"/>
    </location>
</feature>
<name>A0A977K998_9CREN</name>
<evidence type="ECO:0000256" key="2">
    <source>
        <dbReference type="ARBA" id="ARBA00012379"/>
    </source>
</evidence>
<dbReference type="InterPro" id="IPR008181">
    <property type="entry name" value="dUTPase"/>
</dbReference>
<evidence type="ECO:0000256" key="3">
    <source>
        <dbReference type="ARBA" id="ARBA00022801"/>
    </source>
</evidence>
<dbReference type="Pfam" id="PF00692">
    <property type="entry name" value="dUTPase"/>
    <property type="match status" value="1"/>
</dbReference>
<evidence type="ECO:0000256" key="4">
    <source>
        <dbReference type="ARBA" id="ARBA00023080"/>
    </source>
</evidence>